<proteinExistence type="predicted"/>
<feature type="compositionally biased region" description="Basic residues" evidence="1">
    <location>
        <begin position="309"/>
        <end position="326"/>
    </location>
</feature>
<accession>A0A0P0X0D0</accession>
<feature type="compositionally biased region" description="Acidic residues" evidence="1">
    <location>
        <begin position="22"/>
        <end position="33"/>
    </location>
</feature>
<dbReference type="PaxDb" id="39947-A0A0P0X0D0"/>
<dbReference type="Gramene" id="Os06t0695451-00">
    <property type="protein sequence ID" value="Os06t0695451-00"/>
    <property type="gene ID" value="Os06g0695451"/>
</dbReference>
<keyword evidence="3" id="KW-1185">Reference proteome</keyword>
<dbReference type="EMBL" id="AP014962">
    <property type="protein sequence ID" value="BAS99280.1"/>
    <property type="molecule type" value="Genomic_DNA"/>
</dbReference>
<evidence type="ECO:0000313" key="2">
    <source>
        <dbReference type="EMBL" id="BAS99280.1"/>
    </source>
</evidence>
<dbReference type="Proteomes" id="UP000059680">
    <property type="component" value="Chromosome 6"/>
</dbReference>
<dbReference type="OMA" id="VQPPHEL"/>
<dbReference type="FunCoup" id="A0A0P0X0D0">
    <property type="interactions" value="173"/>
</dbReference>
<sequence length="342" mass="36346">LVDLGADSPDLGVGAGGRLDADAAELGDGGDEGVEEGGLVGGEVVDGGARAAVGEEHLVGGEEALELLQRLEVAIVELVGRDGVEHGDGGRAVAERARLPHLPQERQVHRRAVLRRRPLELVQPPHELVAVRHPYRVPSCTTFGDHVGLGEAVGGEELVELVEVEGGAGEAVLHHGARPDLAVKPPQLHLVVGSSCLHDDVAGGEGEDVGAGDLVGALGVGVDGGLGAGDEVQRVRRQRRVRARAVLVVRPRDQHRRVAPPDEAVVEEEAERPRRGVEGLLELLRDGAADERLHVGARRRVVALAQLRRRAGRRRQQHGDHHHHHALALTPRPRPPPLPHFA</sequence>
<feature type="non-terminal residue" evidence="2">
    <location>
        <position position="342"/>
    </location>
</feature>
<feature type="region of interest" description="Disordered" evidence="1">
    <location>
        <begin position="309"/>
        <end position="342"/>
    </location>
</feature>
<feature type="region of interest" description="Disordered" evidence="1">
    <location>
        <begin position="1"/>
        <end position="33"/>
    </location>
</feature>
<name>A0A0P0X0D0_ORYSJ</name>
<gene>
    <name evidence="2" type="ordered locus">Os06g0695451</name>
    <name evidence="2" type="ORF">OSNPB_060695451</name>
</gene>
<evidence type="ECO:0000313" key="3">
    <source>
        <dbReference type="Proteomes" id="UP000059680"/>
    </source>
</evidence>
<reference evidence="3" key="1">
    <citation type="journal article" date="2005" name="Nature">
        <title>The map-based sequence of the rice genome.</title>
        <authorList>
            <consortium name="International rice genome sequencing project (IRGSP)"/>
            <person name="Matsumoto T."/>
            <person name="Wu J."/>
            <person name="Kanamori H."/>
            <person name="Katayose Y."/>
            <person name="Fujisawa M."/>
            <person name="Namiki N."/>
            <person name="Mizuno H."/>
            <person name="Yamamoto K."/>
            <person name="Antonio B.A."/>
            <person name="Baba T."/>
            <person name="Sakata K."/>
            <person name="Nagamura Y."/>
            <person name="Aoki H."/>
            <person name="Arikawa K."/>
            <person name="Arita K."/>
            <person name="Bito T."/>
            <person name="Chiden Y."/>
            <person name="Fujitsuka N."/>
            <person name="Fukunaka R."/>
            <person name="Hamada M."/>
            <person name="Harada C."/>
            <person name="Hayashi A."/>
            <person name="Hijishita S."/>
            <person name="Honda M."/>
            <person name="Hosokawa S."/>
            <person name="Ichikawa Y."/>
            <person name="Idonuma A."/>
            <person name="Iijima M."/>
            <person name="Ikeda M."/>
            <person name="Ikeno M."/>
            <person name="Ito K."/>
            <person name="Ito S."/>
            <person name="Ito T."/>
            <person name="Ito Y."/>
            <person name="Ito Y."/>
            <person name="Iwabuchi A."/>
            <person name="Kamiya K."/>
            <person name="Karasawa W."/>
            <person name="Kurita K."/>
            <person name="Katagiri S."/>
            <person name="Kikuta A."/>
            <person name="Kobayashi H."/>
            <person name="Kobayashi N."/>
            <person name="Machita K."/>
            <person name="Maehara T."/>
            <person name="Masukawa M."/>
            <person name="Mizubayashi T."/>
            <person name="Mukai Y."/>
            <person name="Nagasaki H."/>
            <person name="Nagata Y."/>
            <person name="Naito S."/>
            <person name="Nakashima M."/>
            <person name="Nakama Y."/>
            <person name="Nakamichi Y."/>
            <person name="Nakamura M."/>
            <person name="Meguro A."/>
            <person name="Negishi M."/>
            <person name="Ohta I."/>
            <person name="Ohta T."/>
            <person name="Okamoto M."/>
            <person name="Ono N."/>
            <person name="Saji S."/>
            <person name="Sakaguchi M."/>
            <person name="Sakai K."/>
            <person name="Shibata M."/>
            <person name="Shimokawa T."/>
            <person name="Song J."/>
            <person name="Takazaki Y."/>
            <person name="Terasawa K."/>
            <person name="Tsugane M."/>
            <person name="Tsuji K."/>
            <person name="Ueda S."/>
            <person name="Waki K."/>
            <person name="Yamagata H."/>
            <person name="Yamamoto M."/>
            <person name="Yamamoto S."/>
            <person name="Yamane H."/>
            <person name="Yoshiki S."/>
            <person name="Yoshihara R."/>
            <person name="Yukawa K."/>
            <person name="Zhong H."/>
            <person name="Yano M."/>
            <person name="Yuan Q."/>
            <person name="Ouyang S."/>
            <person name="Liu J."/>
            <person name="Jones K.M."/>
            <person name="Gansberger K."/>
            <person name="Moffat K."/>
            <person name="Hill J."/>
            <person name="Bera J."/>
            <person name="Fadrosh D."/>
            <person name="Jin S."/>
            <person name="Johri S."/>
            <person name="Kim M."/>
            <person name="Overton L."/>
            <person name="Reardon M."/>
            <person name="Tsitrin T."/>
            <person name="Vuong H."/>
            <person name="Weaver B."/>
            <person name="Ciecko A."/>
            <person name="Tallon L."/>
            <person name="Jackson J."/>
            <person name="Pai G."/>
            <person name="Aken S.V."/>
            <person name="Utterback T."/>
            <person name="Reidmuller S."/>
            <person name="Feldblyum T."/>
            <person name="Hsiao J."/>
            <person name="Zismann V."/>
            <person name="Iobst S."/>
            <person name="de Vazeille A.R."/>
            <person name="Buell C.R."/>
            <person name="Ying K."/>
            <person name="Li Y."/>
            <person name="Lu T."/>
            <person name="Huang Y."/>
            <person name="Zhao Q."/>
            <person name="Feng Q."/>
            <person name="Zhang L."/>
            <person name="Zhu J."/>
            <person name="Weng Q."/>
            <person name="Mu J."/>
            <person name="Lu Y."/>
            <person name="Fan D."/>
            <person name="Liu Y."/>
            <person name="Guan J."/>
            <person name="Zhang Y."/>
            <person name="Yu S."/>
            <person name="Liu X."/>
            <person name="Zhang Y."/>
            <person name="Hong G."/>
            <person name="Han B."/>
            <person name="Choisne N."/>
            <person name="Demange N."/>
            <person name="Orjeda G."/>
            <person name="Samain S."/>
            <person name="Cattolico L."/>
            <person name="Pelletier E."/>
            <person name="Couloux A."/>
            <person name="Segurens B."/>
            <person name="Wincker P."/>
            <person name="D'Hont A."/>
            <person name="Scarpelli C."/>
            <person name="Weissenbach J."/>
            <person name="Salanoubat M."/>
            <person name="Quetier F."/>
            <person name="Yu Y."/>
            <person name="Kim H.R."/>
            <person name="Rambo T."/>
            <person name="Currie J."/>
            <person name="Collura K."/>
            <person name="Luo M."/>
            <person name="Yang T."/>
            <person name="Ammiraju J.S.S."/>
            <person name="Engler F."/>
            <person name="Soderlund C."/>
            <person name="Wing R.A."/>
            <person name="Palmer L.E."/>
            <person name="de la Bastide M."/>
            <person name="Spiegel L."/>
            <person name="Nascimento L."/>
            <person name="Zutavern T."/>
            <person name="O'Shaughnessy A."/>
            <person name="Dike S."/>
            <person name="Dedhia N."/>
            <person name="Preston R."/>
            <person name="Balija V."/>
            <person name="McCombie W.R."/>
            <person name="Chow T."/>
            <person name="Chen H."/>
            <person name="Chung M."/>
            <person name="Chen C."/>
            <person name="Shaw J."/>
            <person name="Wu H."/>
            <person name="Hsiao K."/>
            <person name="Chao Y."/>
            <person name="Chu M."/>
            <person name="Cheng C."/>
            <person name="Hour A."/>
            <person name="Lee P."/>
            <person name="Lin S."/>
            <person name="Lin Y."/>
            <person name="Liou J."/>
            <person name="Liu S."/>
            <person name="Hsing Y."/>
            <person name="Raghuvanshi S."/>
            <person name="Mohanty A."/>
            <person name="Bharti A.K."/>
            <person name="Gaur A."/>
            <person name="Gupta V."/>
            <person name="Kumar D."/>
            <person name="Ravi V."/>
            <person name="Vij S."/>
            <person name="Kapur A."/>
            <person name="Khurana P."/>
            <person name="Khurana P."/>
            <person name="Khurana J.P."/>
            <person name="Tyagi A.K."/>
            <person name="Gaikwad K."/>
            <person name="Singh A."/>
            <person name="Dalal V."/>
            <person name="Srivastava S."/>
            <person name="Dixit A."/>
            <person name="Pal A.K."/>
            <person name="Ghazi I.A."/>
            <person name="Yadav M."/>
            <person name="Pandit A."/>
            <person name="Bhargava A."/>
            <person name="Sureshbabu K."/>
            <person name="Batra K."/>
            <person name="Sharma T.R."/>
            <person name="Mohapatra T."/>
            <person name="Singh N.K."/>
            <person name="Messing J."/>
            <person name="Nelson A.B."/>
            <person name="Fuks G."/>
            <person name="Kavchok S."/>
            <person name="Keizer G."/>
            <person name="Linton E."/>
            <person name="Llaca V."/>
            <person name="Song R."/>
            <person name="Tanyolac B."/>
            <person name="Young S."/>
            <person name="Ho-Il K."/>
            <person name="Hahn J.H."/>
            <person name="Sangsakoo G."/>
            <person name="Vanavichit A."/>
            <person name="de Mattos Luiz.A.T."/>
            <person name="Zimmer P.D."/>
            <person name="Malone G."/>
            <person name="Dellagostin O."/>
            <person name="de Oliveira A.C."/>
            <person name="Bevan M."/>
            <person name="Bancroft I."/>
            <person name="Minx P."/>
            <person name="Cordum H."/>
            <person name="Wilson R."/>
            <person name="Cheng Z."/>
            <person name="Jin W."/>
            <person name="Jiang J."/>
            <person name="Leong S.A."/>
            <person name="Iwama H."/>
            <person name="Gojobori T."/>
            <person name="Itoh T."/>
            <person name="Niimura Y."/>
            <person name="Fujii Y."/>
            <person name="Habara T."/>
            <person name="Sakai H."/>
            <person name="Sato Y."/>
            <person name="Wilson G."/>
            <person name="Kumar K."/>
            <person name="McCouch S."/>
            <person name="Juretic N."/>
            <person name="Hoen D."/>
            <person name="Wright S."/>
            <person name="Bruskiewich R."/>
            <person name="Bureau T."/>
            <person name="Miyao A."/>
            <person name="Hirochika H."/>
            <person name="Nishikawa T."/>
            <person name="Kadowaki K."/>
            <person name="Sugiura M."/>
            <person name="Burr B."/>
            <person name="Sasaki T."/>
        </authorList>
    </citation>
    <scope>NUCLEOTIDE SEQUENCE [LARGE SCALE GENOMIC DNA]</scope>
    <source>
        <strain evidence="3">cv. Nipponbare</strain>
    </source>
</reference>
<feature type="compositionally biased region" description="Pro residues" evidence="1">
    <location>
        <begin position="332"/>
        <end position="342"/>
    </location>
</feature>
<reference evidence="2 3" key="2">
    <citation type="journal article" date="2013" name="Plant Cell Physiol.">
        <title>Rice Annotation Project Database (RAP-DB): an integrative and interactive database for rice genomics.</title>
        <authorList>
            <person name="Sakai H."/>
            <person name="Lee S.S."/>
            <person name="Tanaka T."/>
            <person name="Numa H."/>
            <person name="Kim J."/>
            <person name="Kawahara Y."/>
            <person name="Wakimoto H."/>
            <person name="Yang C.C."/>
            <person name="Iwamoto M."/>
            <person name="Abe T."/>
            <person name="Yamada Y."/>
            <person name="Muto A."/>
            <person name="Inokuchi H."/>
            <person name="Ikemura T."/>
            <person name="Matsumoto T."/>
            <person name="Sasaki T."/>
            <person name="Itoh T."/>
        </authorList>
    </citation>
    <scope>NUCLEOTIDE SEQUENCE [LARGE SCALE GENOMIC DNA]</scope>
    <source>
        <strain evidence="3">cv. Nipponbare</strain>
    </source>
</reference>
<reference evidence="2 3" key="3">
    <citation type="journal article" date="2013" name="Rice">
        <title>Improvement of the Oryza sativa Nipponbare reference genome using next generation sequence and optical map data.</title>
        <authorList>
            <person name="Kawahara Y."/>
            <person name="de la Bastide M."/>
            <person name="Hamilton J.P."/>
            <person name="Kanamori H."/>
            <person name="McCombie W.R."/>
            <person name="Ouyang S."/>
            <person name="Schwartz D.C."/>
            <person name="Tanaka T."/>
            <person name="Wu J."/>
            <person name="Zhou S."/>
            <person name="Childs K.L."/>
            <person name="Davidson R.M."/>
            <person name="Lin H."/>
            <person name="Quesada-Ocampo L."/>
            <person name="Vaillancourt B."/>
            <person name="Sakai H."/>
            <person name="Lee S.S."/>
            <person name="Kim J."/>
            <person name="Numa H."/>
            <person name="Itoh T."/>
            <person name="Buell C.R."/>
            <person name="Matsumoto T."/>
        </authorList>
    </citation>
    <scope>NUCLEOTIDE SEQUENCE [LARGE SCALE GENOMIC DNA]</scope>
    <source>
        <strain evidence="3">cv. Nipponbare</strain>
    </source>
</reference>
<dbReference type="AlphaFoldDB" id="A0A0P0X0D0"/>
<dbReference type="InParanoid" id="A0A0P0X0D0"/>
<protein>
    <submittedName>
        <fullName evidence="2">Os06g0695451 protein</fullName>
    </submittedName>
</protein>
<organism evidence="2 3">
    <name type="scientific">Oryza sativa subsp. japonica</name>
    <name type="common">Rice</name>
    <dbReference type="NCBI Taxonomy" id="39947"/>
    <lineage>
        <taxon>Eukaryota</taxon>
        <taxon>Viridiplantae</taxon>
        <taxon>Streptophyta</taxon>
        <taxon>Embryophyta</taxon>
        <taxon>Tracheophyta</taxon>
        <taxon>Spermatophyta</taxon>
        <taxon>Magnoliopsida</taxon>
        <taxon>Liliopsida</taxon>
        <taxon>Poales</taxon>
        <taxon>Poaceae</taxon>
        <taxon>BOP clade</taxon>
        <taxon>Oryzoideae</taxon>
        <taxon>Oryzeae</taxon>
        <taxon>Oryzinae</taxon>
        <taxon>Oryza</taxon>
        <taxon>Oryza sativa</taxon>
    </lineage>
</organism>
<evidence type="ECO:0000256" key="1">
    <source>
        <dbReference type="SAM" id="MobiDB-lite"/>
    </source>
</evidence>